<dbReference type="OrthoDB" id="334565at2"/>
<sequence length="363" mass="40414">MTLPRVLRPILLSLLIVAASLAALIYILTWHPAPREEVPVSCSDQEQTLLPGQALKVMTWNLQYLAGKRYVFWYDLADGSGPDLRPTAADLAYSLDEVVRVIRDEAPDLVLLQELHEGAKASDNQDQLALLNERLSDLYPCSTQAFYWKAAFVPHPKILGSVGMKLATLSRYRIARAERLQLPLLPSDPINRQFGLKRALLLNYLPLRGGGQLALINTHLDAFAQGDDTLHRQVTMSSSLLDQLEAQKTPWIFGGDFNLLPPGQRERLSAQQRSGYAADSELNTLAQKYPMIPSLEEAGGGDQAAWYTHFPNDPRVGAPDRTLDYLFHSPQLTRLAANVRQADTLQISDHLPLIGRFLLPAQP</sequence>
<keyword evidence="3" id="KW-1185">Reference proteome</keyword>
<dbReference type="GO" id="GO:0016020">
    <property type="term" value="C:membrane"/>
    <property type="evidence" value="ECO:0007669"/>
    <property type="project" value="GOC"/>
</dbReference>
<gene>
    <name evidence="2" type="ORF">D3880_19340</name>
</gene>
<name>A0A385Z9I1_9PSED</name>
<feature type="domain" description="Endonuclease/exonuclease/phosphatase" evidence="1">
    <location>
        <begin position="58"/>
        <end position="350"/>
    </location>
</feature>
<dbReference type="InterPro" id="IPR051916">
    <property type="entry name" value="GPI-anchor_lipid_remodeler"/>
</dbReference>
<organism evidence="2 3">
    <name type="scientific">Pseudomonas cavernae</name>
    <dbReference type="NCBI Taxonomy" id="2320867"/>
    <lineage>
        <taxon>Bacteria</taxon>
        <taxon>Pseudomonadati</taxon>
        <taxon>Pseudomonadota</taxon>
        <taxon>Gammaproteobacteria</taxon>
        <taxon>Pseudomonadales</taxon>
        <taxon>Pseudomonadaceae</taxon>
        <taxon>Pseudomonas</taxon>
    </lineage>
</organism>
<dbReference type="Gene3D" id="3.60.10.10">
    <property type="entry name" value="Endonuclease/exonuclease/phosphatase"/>
    <property type="match status" value="1"/>
</dbReference>
<dbReference type="RefSeq" id="WP_119895041.1">
    <property type="nucleotide sequence ID" value="NZ_CP032419.1"/>
</dbReference>
<dbReference type="AlphaFoldDB" id="A0A385Z9I1"/>
<dbReference type="KEGG" id="pcav:D3880_19340"/>
<dbReference type="PANTHER" id="PTHR14859:SF1">
    <property type="entry name" value="PGAP2-INTERACTING PROTEIN"/>
    <property type="match status" value="1"/>
</dbReference>
<dbReference type="InterPro" id="IPR036691">
    <property type="entry name" value="Endo/exonu/phosph_ase_sf"/>
</dbReference>
<dbReference type="Proteomes" id="UP000265560">
    <property type="component" value="Chromosome"/>
</dbReference>
<keyword evidence="2" id="KW-0269">Exonuclease</keyword>
<evidence type="ECO:0000313" key="3">
    <source>
        <dbReference type="Proteomes" id="UP000265560"/>
    </source>
</evidence>
<dbReference type="PANTHER" id="PTHR14859">
    <property type="entry name" value="CALCOFLUOR WHITE HYPERSENSITIVE PROTEIN PRECURSOR"/>
    <property type="match status" value="1"/>
</dbReference>
<proteinExistence type="predicted"/>
<keyword evidence="2" id="KW-0540">Nuclease</keyword>
<dbReference type="Pfam" id="PF03372">
    <property type="entry name" value="Exo_endo_phos"/>
    <property type="match status" value="1"/>
</dbReference>
<dbReference type="InterPro" id="IPR005135">
    <property type="entry name" value="Endo/exonuclease/phosphatase"/>
</dbReference>
<dbReference type="GO" id="GO:0004527">
    <property type="term" value="F:exonuclease activity"/>
    <property type="evidence" value="ECO:0007669"/>
    <property type="project" value="UniProtKB-KW"/>
</dbReference>
<dbReference type="SUPFAM" id="SSF56219">
    <property type="entry name" value="DNase I-like"/>
    <property type="match status" value="1"/>
</dbReference>
<evidence type="ECO:0000313" key="2">
    <source>
        <dbReference type="EMBL" id="AYC34388.1"/>
    </source>
</evidence>
<keyword evidence="2" id="KW-0255">Endonuclease</keyword>
<accession>A0A385Z9I1</accession>
<dbReference type="GO" id="GO:0004519">
    <property type="term" value="F:endonuclease activity"/>
    <property type="evidence" value="ECO:0007669"/>
    <property type="project" value="UniProtKB-KW"/>
</dbReference>
<dbReference type="GO" id="GO:0006506">
    <property type="term" value="P:GPI anchor biosynthetic process"/>
    <property type="evidence" value="ECO:0007669"/>
    <property type="project" value="TreeGrafter"/>
</dbReference>
<keyword evidence="2" id="KW-0378">Hydrolase</keyword>
<protein>
    <submittedName>
        <fullName evidence="2">Endonuclease/exonuclease/phosphatase family protein</fullName>
    </submittedName>
</protein>
<dbReference type="EMBL" id="CP032419">
    <property type="protein sequence ID" value="AYC34388.1"/>
    <property type="molecule type" value="Genomic_DNA"/>
</dbReference>
<evidence type="ECO:0000259" key="1">
    <source>
        <dbReference type="Pfam" id="PF03372"/>
    </source>
</evidence>
<reference evidence="3" key="1">
    <citation type="submission" date="2018-09" db="EMBL/GenBank/DDBJ databases">
        <authorList>
            <person name="Zhu H."/>
        </authorList>
    </citation>
    <scope>NUCLEOTIDE SEQUENCE [LARGE SCALE GENOMIC DNA]</scope>
    <source>
        <strain evidence="3">K2W31S-8</strain>
    </source>
</reference>